<feature type="non-terminal residue" evidence="2">
    <location>
        <position position="1"/>
    </location>
</feature>
<accession>A0A7J6KLB9</accession>
<dbReference type="Gene3D" id="2.40.70.10">
    <property type="entry name" value="Acid Proteases"/>
    <property type="match status" value="1"/>
</dbReference>
<evidence type="ECO:0000313" key="2">
    <source>
        <dbReference type="EMBL" id="KAF4647898.1"/>
    </source>
</evidence>
<keyword evidence="1" id="KW-0812">Transmembrane</keyword>
<reference evidence="2 3" key="1">
    <citation type="submission" date="2020-04" db="EMBL/GenBank/DDBJ databases">
        <title>Perkinsus olseni comparative genomics.</title>
        <authorList>
            <person name="Bogema D.R."/>
        </authorList>
    </citation>
    <scope>NUCLEOTIDE SEQUENCE [LARGE SCALE GENOMIC DNA]</scope>
    <source>
        <strain evidence="2">ATCC PRA-31</strain>
    </source>
</reference>
<dbReference type="AlphaFoldDB" id="A0A7J6KLB9"/>
<sequence>WCQRRPCNCCKLPDDQPGALERRHGRLKEYLHSMGEMRPMEERTEFRTALGIFSIGIGLCVVALAWRRSNRGDWLNEGAAPEASRRSGPHREGSGTFLEQLLEHRIITHERPQESGTLVYLPIAFAMTATSGSRKWAVMLSSIAVSDNDVVKIEGLGFVDSGESFLAGPAEEAWKILADLVKEANLESCRD</sequence>
<proteinExistence type="predicted"/>
<keyword evidence="1" id="KW-0472">Membrane</keyword>
<feature type="non-terminal residue" evidence="2">
    <location>
        <position position="191"/>
    </location>
</feature>
<dbReference type="Proteomes" id="UP000572268">
    <property type="component" value="Unassembled WGS sequence"/>
</dbReference>
<keyword evidence="1" id="KW-1133">Transmembrane helix</keyword>
<evidence type="ECO:0000313" key="3">
    <source>
        <dbReference type="Proteomes" id="UP000572268"/>
    </source>
</evidence>
<evidence type="ECO:0000256" key="1">
    <source>
        <dbReference type="SAM" id="Phobius"/>
    </source>
</evidence>
<organism evidence="2 3">
    <name type="scientific">Perkinsus olseni</name>
    <name type="common">Perkinsus atlanticus</name>
    <dbReference type="NCBI Taxonomy" id="32597"/>
    <lineage>
        <taxon>Eukaryota</taxon>
        <taxon>Sar</taxon>
        <taxon>Alveolata</taxon>
        <taxon>Perkinsozoa</taxon>
        <taxon>Perkinsea</taxon>
        <taxon>Perkinsida</taxon>
        <taxon>Perkinsidae</taxon>
        <taxon>Perkinsus</taxon>
    </lineage>
</organism>
<protein>
    <submittedName>
        <fullName evidence="2">Uncharacterized protein</fullName>
    </submittedName>
</protein>
<name>A0A7J6KLB9_PEROL</name>
<dbReference type="EMBL" id="JABANN010002298">
    <property type="protein sequence ID" value="KAF4647898.1"/>
    <property type="molecule type" value="Genomic_DNA"/>
</dbReference>
<dbReference type="InterPro" id="IPR021109">
    <property type="entry name" value="Peptidase_aspartic_dom_sf"/>
</dbReference>
<comment type="caution">
    <text evidence="2">The sequence shown here is derived from an EMBL/GenBank/DDBJ whole genome shotgun (WGS) entry which is preliminary data.</text>
</comment>
<feature type="transmembrane region" description="Helical" evidence="1">
    <location>
        <begin position="46"/>
        <end position="66"/>
    </location>
</feature>
<gene>
    <name evidence="2" type="ORF">FOL46_003655</name>
</gene>